<sequence>MSRSHSAYFGPGASQMLFCYEILGHDFTDAIAGHHGFHSDPQPADGIRDLSLRPRLVSCIAWPMMPWSVTPAATGQPASPISSAAAWPPSRLEGLPQRLTRGSAVRLSPAALEWTADADDSRGRMLTDFVRDHAFTIAWFGLMAFVWFGWGQEDPPRSWRWKLGLGSAAGAALAGGFGFSVARHWDSGSALEGRYEWFGLLVLAEVLAAAAGAVYLIRKKRSRWIAWWVGLVVALHFVPLALLLADLSLVLLGAIQTAGLLLLVRPLRHQKQATSRLVGPLMGLTLLAFGLVSAMLFIAGEGSPW</sequence>
<organism evidence="2 3">
    <name type="scientific">Sediminivirga luteola</name>
    <dbReference type="NCBI Taxonomy" id="1774748"/>
    <lineage>
        <taxon>Bacteria</taxon>
        <taxon>Bacillati</taxon>
        <taxon>Actinomycetota</taxon>
        <taxon>Actinomycetes</taxon>
        <taxon>Micrococcales</taxon>
        <taxon>Brevibacteriaceae</taxon>
        <taxon>Sediminivirga</taxon>
    </lineage>
</organism>
<name>A0A8J2TZI5_9MICO</name>
<evidence type="ECO:0000256" key="1">
    <source>
        <dbReference type="SAM" id="Phobius"/>
    </source>
</evidence>
<keyword evidence="1" id="KW-0812">Transmembrane</keyword>
<feature type="transmembrane region" description="Helical" evidence="1">
    <location>
        <begin position="163"/>
        <end position="185"/>
    </location>
</feature>
<keyword evidence="1" id="KW-0472">Membrane</keyword>
<comment type="caution">
    <text evidence="2">The sequence shown here is derived from an EMBL/GenBank/DDBJ whole genome shotgun (WGS) entry which is preliminary data.</text>
</comment>
<dbReference type="Proteomes" id="UP000616114">
    <property type="component" value="Unassembled WGS sequence"/>
</dbReference>
<protein>
    <submittedName>
        <fullName evidence="2">Uncharacterized protein</fullName>
    </submittedName>
</protein>
<feature type="transmembrane region" description="Helical" evidence="1">
    <location>
        <begin position="277"/>
        <end position="299"/>
    </location>
</feature>
<feature type="transmembrane region" description="Helical" evidence="1">
    <location>
        <begin position="248"/>
        <end position="265"/>
    </location>
</feature>
<evidence type="ECO:0000313" key="3">
    <source>
        <dbReference type="Proteomes" id="UP000616114"/>
    </source>
</evidence>
<reference evidence="2" key="1">
    <citation type="journal article" date="2014" name="Int. J. Syst. Evol. Microbiol.">
        <title>Complete genome sequence of Corynebacterium casei LMG S-19264T (=DSM 44701T), isolated from a smear-ripened cheese.</title>
        <authorList>
            <consortium name="US DOE Joint Genome Institute (JGI-PGF)"/>
            <person name="Walter F."/>
            <person name="Albersmeier A."/>
            <person name="Kalinowski J."/>
            <person name="Ruckert C."/>
        </authorList>
    </citation>
    <scope>NUCLEOTIDE SEQUENCE</scope>
    <source>
        <strain evidence="2">CGMCC 1.12785</strain>
    </source>
</reference>
<gene>
    <name evidence="2" type="ORF">GCM10011333_24530</name>
</gene>
<evidence type="ECO:0000313" key="2">
    <source>
        <dbReference type="EMBL" id="GGA20545.1"/>
    </source>
</evidence>
<proteinExistence type="predicted"/>
<dbReference type="EMBL" id="BMFY01000011">
    <property type="protein sequence ID" value="GGA20545.1"/>
    <property type="molecule type" value="Genomic_DNA"/>
</dbReference>
<reference evidence="2" key="2">
    <citation type="submission" date="2020-09" db="EMBL/GenBank/DDBJ databases">
        <authorList>
            <person name="Sun Q."/>
            <person name="Zhou Y."/>
        </authorList>
    </citation>
    <scope>NUCLEOTIDE SEQUENCE</scope>
    <source>
        <strain evidence="2">CGMCC 1.12785</strain>
    </source>
</reference>
<keyword evidence="3" id="KW-1185">Reference proteome</keyword>
<keyword evidence="1" id="KW-1133">Transmembrane helix</keyword>
<feature type="transmembrane region" description="Helical" evidence="1">
    <location>
        <begin position="133"/>
        <end position="151"/>
    </location>
</feature>
<accession>A0A8J2TZI5</accession>
<feature type="transmembrane region" description="Helical" evidence="1">
    <location>
        <begin position="224"/>
        <end position="242"/>
    </location>
</feature>
<feature type="transmembrane region" description="Helical" evidence="1">
    <location>
        <begin position="197"/>
        <end position="217"/>
    </location>
</feature>
<dbReference type="AlphaFoldDB" id="A0A8J2TZI5"/>